<protein>
    <submittedName>
        <fullName evidence="1">Uncharacterized protein</fullName>
    </submittedName>
</protein>
<proteinExistence type="predicted"/>
<dbReference type="EMBL" id="MHWT01000001">
    <property type="protein sequence ID" value="OHB13217.1"/>
    <property type="molecule type" value="Genomic_DNA"/>
</dbReference>
<name>A0A1G2UUX7_9BACT</name>
<evidence type="ECO:0000313" key="2">
    <source>
        <dbReference type="Proteomes" id="UP000176558"/>
    </source>
</evidence>
<accession>A0A1G2UUX7</accession>
<sequence length="77" mass="8623">MTVRAKVIKRLIEVMSSRPNLGVAIREGVSPDELIFDTPYGESVMTFQIKGKDIIATVNGKEISIPLEKFSRPELVY</sequence>
<dbReference type="AlphaFoldDB" id="A0A1G2UUX7"/>
<organism evidence="1 2">
    <name type="scientific">Candidatus Zambryskibacteria bacterium RIFCSPLOWO2_12_FULL_39_23</name>
    <dbReference type="NCBI Taxonomy" id="1802776"/>
    <lineage>
        <taxon>Bacteria</taxon>
        <taxon>Candidatus Zambryskiibacteriota</taxon>
    </lineage>
</organism>
<evidence type="ECO:0000313" key="1">
    <source>
        <dbReference type="EMBL" id="OHB13217.1"/>
    </source>
</evidence>
<comment type="caution">
    <text evidence="1">The sequence shown here is derived from an EMBL/GenBank/DDBJ whole genome shotgun (WGS) entry which is preliminary data.</text>
</comment>
<reference evidence="1 2" key="1">
    <citation type="journal article" date="2016" name="Nat. Commun.">
        <title>Thousands of microbial genomes shed light on interconnected biogeochemical processes in an aquifer system.</title>
        <authorList>
            <person name="Anantharaman K."/>
            <person name="Brown C.T."/>
            <person name="Hug L.A."/>
            <person name="Sharon I."/>
            <person name="Castelle C.J."/>
            <person name="Probst A.J."/>
            <person name="Thomas B.C."/>
            <person name="Singh A."/>
            <person name="Wilkins M.J."/>
            <person name="Karaoz U."/>
            <person name="Brodie E.L."/>
            <person name="Williams K.H."/>
            <person name="Hubbard S.S."/>
            <person name="Banfield J.F."/>
        </authorList>
    </citation>
    <scope>NUCLEOTIDE SEQUENCE [LARGE SCALE GENOMIC DNA]</scope>
</reference>
<gene>
    <name evidence="1" type="ORF">A3G99_01150</name>
</gene>
<dbReference type="Proteomes" id="UP000176558">
    <property type="component" value="Unassembled WGS sequence"/>
</dbReference>